<keyword evidence="5" id="KW-1185">Reference proteome</keyword>
<feature type="domain" description="SPOR" evidence="3">
    <location>
        <begin position="111"/>
        <end position="191"/>
    </location>
</feature>
<dbReference type="PROSITE" id="PS51724">
    <property type="entry name" value="SPOR"/>
    <property type="match status" value="1"/>
</dbReference>
<accession>A0A285JCK4</accession>
<evidence type="ECO:0000313" key="4">
    <source>
        <dbReference type="EMBL" id="SNY57587.1"/>
    </source>
</evidence>
<evidence type="ECO:0000313" key="5">
    <source>
        <dbReference type="Proteomes" id="UP000219353"/>
    </source>
</evidence>
<evidence type="ECO:0000259" key="3">
    <source>
        <dbReference type="PROSITE" id="PS51724"/>
    </source>
</evidence>
<sequence length="191" mass="21752">MPQKDYVKTARPKPKAKPRASNARRGNARPTQGANRPWLLIIITALLLGSFGWFLWYLKQQPANPQQPPAEVSKSKPVVDDLPVKPVAEPYQYIKELENKEVQVEVDTTEREPQGPFQMQCGSFRQAEQAEAMRAQIAFAGFASAVRRTEGTNGIWYRVVLGPYDSKRQATADRNRLQQQNINGCRIWNWT</sequence>
<keyword evidence="2" id="KW-0472">Membrane</keyword>
<dbReference type="GO" id="GO:0042834">
    <property type="term" value="F:peptidoglycan binding"/>
    <property type="evidence" value="ECO:0007669"/>
    <property type="project" value="InterPro"/>
</dbReference>
<dbReference type="PANTHER" id="PTHR38687">
    <property type="entry name" value="CELL DIVISION PROTEIN DEDD-RELATED"/>
    <property type="match status" value="1"/>
</dbReference>
<evidence type="ECO:0000256" key="1">
    <source>
        <dbReference type="SAM" id="MobiDB-lite"/>
    </source>
</evidence>
<dbReference type="InterPro" id="IPR007730">
    <property type="entry name" value="SPOR-like_dom"/>
</dbReference>
<organism evidence="4 5">
    <name type="scientific">Arsukibacterium tuosuense</name>
    <dbReference type="NCBI Taxonomy" id="1323745"/>
    <lineage>
        <taxon>Bacteria</taxon>
        <taxon>Pseudomonadati</taxon>
        <taxon>Pseudomonadota</taxon>
        <taxon>Gammaproteobacteria</taxon>
        <taxon>Chromatiales</taxon>
        <taxon>Chromatiaceae</taxon>
        <taxon>Arsukibacterium</taxon>
    </lineage>
</organism>
<name>A0A285JCK4_9GAMM</name>
<dbReference type="AlphaFoldDB" id="A0A285JCK4"/>
<protein>
    <submittedName>
        <fullName evidence="4">Cell division protein FtsN</fullName>
    </submittedName>
</protein>
<gene>
    <name evidence="4" type="ORF">SAMN06297280_3275</name>
</gene>
<dbReference type="Proteomes" id="UP000219353">
    <property type="component" value="Unassembled WGS sequence"/>
</dbReference>
<keyword evidence="2" id="KW-1133">Transmembrane helix</keyword>
<keyword evidence="4" id="KW-0132">Cell division</keyword>
<dbReference type="SUPFAM" id="SSF110997">
    <property type="entry name" value="Sporulation related repeat"/>
    <property type="match status" value="1"/>
</dbReference>
<dbReference type="OrthoDB" id="8558195at2"/>
<reference evidence="5" key="1">
    <citation type="submission" date="2017-09" db="EMBL/GenBank/DDBJ databases">
        <authorList>
            <person name="Varghese N."/>
            <person name="Submissions S."/>
        </authorList>
    </citation>
    <scope>NUCLEOTIDE SEQUENCE [LARGE SCALE GENOMIC DNA]</scope>
    <source>
        <strain evidence="5">CGMCC 1.12461</strain>
    </source>
</reference>
<evidence type="ECO:0000256" key="2">
    <source>
        <dbReference type="SAM" id="Phobius"/>
    </source>
</evidence>
<dbReference type="Pfam" id="PF05036">
    <property type="entry name" value="SPOR"/>
    <property type="match status" value="1"/>
</dbReference>
<keyword evidence="4" id="KW-0131">Cell cycle</keyword>
<dbReference type="PANTHER" id="PTHR38687:SF2">
    <property type="entry name" value="CELL DIVISION PROTEIN FTSN"/>
    <property type="match status" value="1"/>
</dbReference>
<dbReference type="InterPro" id="IPR052521">
    <property type="entry name" value="Cell_div_SPOR-domain"/>
</dbReference>
<feature type="region of interest" description="Disordered" evidence="1">
    <location>
        <begin position="1"/>
        <end position="31"/>
    </location>
</feature>
<proteinExistence type="predicted"/>
<dbReference type="InterPro" id="IPR036680">
    <property type="entry name" value="SPOR-like_sf"/>
</dbReference>
<dbReference type="RefSeq" id="WP_097112467.1">
    <property type="nucleotide sequence ID" value="NZ_OBEB01000007.1"/>
</dbReference>
<feature type="transmembrane region" description="Helical" evidence="2">
    <location>
        <begin position="38"/>
        <end position="58"/>
    </location>
</feature>
<dbReference type="EMBL" id="OBEB01000007">
    <property type="protein sequence ID" value="SNY57587.1"/>
    <property type="molecule type" value="Genomic_DNA"/>
</dbReference>
<dbReference type="GO" id="GO:0051301">
    <property type="term" value="P:cell division"/>
    <property type="evidence" value="ECO:0007669"/>
    <property type="project" value="UniProtKB-KW"/>
</dbReference>
<dbReference type="Gene3D" id="3.30.70.1070">
    <property type="entry name" value="Sporulation related repeat"/>
    <property type="match status" value="1"/>
</dbReference>
<keyword evidence="2" id="KW-0812">Transmembrane</keyword>